<evidence type="ECO:0000256" key="1">
    <source>
        <dbReference type="ARBA" id="ARBA00008005"/>
    </source>
</evidence>
<dbReference type="EMBL" id="FTMD01000019">
    <property type="protein sequence ID" value="SIR54312.1"/>
    <property type="molecule type" value="Genomic_DNA"/>
</dbReference>
<dbReference type="Pfam" id="PF04984">
    <property type="entry name" value="Phage_sheath_1"/>
    <property type="match status" value="1"/>
</dbReference>
<evidence type="ECO:0000313" key="4">
    <source>
        <dbReference type="EMBL" id="SIR54312.1"/>
    </source>
</evidence>
<reference evidence="5" key="1">
    <citation type="submission" date="2017-01" db="EMBL/GenBank/DDBJ databases">
        <authorList>
            <person name="Varghese N."/>
            <person name="Submissions S."/>
        </authorList>
    </citation>
    <scope>NUCLEOTIDE SEQUENCE [LARGE SCALE GENOMIC DNA]</scope>
    <source>
        <strain evidence="5">ATCC 51758</strain>
    </source>
</reference>
<dbReference type="Proteomes" id="UP000186819">
    <property type="component" value="Unassembled WGS sequence"/>
</dbReference>
<feature type="domain" description="Tail sheath protein C-terminal" evidence="3">
    <location>
        <begin position="614"/>
        <end position="719"/>
    </location>
</feature>
<dbReference type="RefSeq" id="WP_076604085.1">
    <property type="nucleotide sequence ID" value="NZ_FTMD01000019.1"/>
</dbReference>
<dbReference type="AlphaFoldDB" id="A0A1N7BSN2"/>
<dbReference type="InterPro" id="IPR020287">
    <property type="entry name" value="Tail_sheath_C"/>
</dbReference>
<dbReference type="OrthoDB" id="9767864at2"/>
<evidence type="ECO:0000259" key="3">
    <source>
        <dbReference type="Pfam" id="PF17482"/>
    </source>
</evidence>
<sequence>MPEYLAPGVFVEETSFRNKSIEGVGTSVAALVGPTRTGPLRGVPEVLTSYADFERIYGDAQDLAIGEEGANVPNYSAHAARAFFDNGGKQLFVARVVAGVNGLGPDDDGKWPNAASKTDGAGDVQFFSRFPGKMGEYTLELRWRDSENLLRSETPKTATGDSLYFLEATGVAVAAKATGAIANAAFPVDVKAVVKLDGANLAIQSNRAEIVSMADPDNPAPVAAGQLTALISAELPANARLTRIFVRPPASGALAAGTSAELQLADVTDLAAYTGGVNWGDLKVLRGTLDAAGETFTVTADATLNPGVANPITLPLAALAAKPGAARSMIVLRSFDIDVRNGGKDGEVIRTYAGLSTAPTGATSLAAALPANPERRAEALSSPIACVLADGATGDDIQTALVAMCDAAALNPGASSLDEPRYLIALSGGSDGAEPSSTDYAGETDEIKGSTGLKALEGVEDVSIVMTPAAAESDEDVHTAVVMEVQKHCRRMRYRVGIVDSRFGQSISEVRAFAGQFDDTRLALYHPWVVIPDPTGTRRDLAVPPAGFIAGVYARTDVDRGVHKAPANEIVMGALRFEQQINTFQQELLNPNGINCLRSFAGRGHRVWGGRTLSSDPEWKYVNVRRYFLYLERSIEKSTQWAVFEPNGEALWANIRTSVEDFLFTEWRNGRLLGGTPKEAYFVRCDRSTMTQNDIDNGRMVCLVGVAALKPAEFVIFRIGQKTADA</sequence>
<gene>
    <name evidence="4" type="ORF">SAMN05421829_11945</name>
</gene>
<comment type="similarity">
    <text evidence="1">Belongs to the myoviridae tail sheath protein family.</text>
</comment>
<protein>
    <recommendedName>
        <fullName evidence="6">Phage tail sheath protein FI</fullName>
    </recommendedName>
</protein>
<dbReference type="InterPro" id="IPR052042">
    <property type="entry name" value="Tail_sheath_structural"/>
</dbReference>
<dbReference type="Gene3D" id="3.40.50.11780">
    <property type="match status" value="2"/>
</dbReference>
<evidence type="ECO:0008006" key="6">
    <source>
        <dbReference type="Google" id="ProtNLM"/>
    </source>
</evidence>
<dbReference type="STRING" id="34027.SAMN05421829_11945"/>
<dbReference type="PANTHER" id="PTHR35861">
    <property type="match status" value="1"/>
</dbReference>
<feature type="domain" description="Tail sheath protein subtilisin-like" evidence="2">
    <location>
        <begin position="452"/>
        <end position="613"/>
    </location>
</feature>
<keyword evidence="5" id="KW-1185">Reference proteome</keyword>
<proteinExistence type="inferred from homology"/>
<evidence type="ECO:0000259" key="2">
    <source>
        <dbReference type="Pfam" id="PF04984"/>
    </source>
</evidence>
<dbReference type="PANTHER" id="PTHR35861:SF1">
    <property type="entry name" value="PHAGE TAIL SHEATH PROTEIN"/>
    <property type="match status" value="1"/>
</dbReference>
<accession>A0A1N7BSN2</accession>
<dbReference type="Pfam" id="PF17482">
    <property type="entry name" value="Phage_sheath_1C"/>
    <property type="match status" value="1"/>
</dbReference>
<evidence type="ECO:0000313" key="5">
    <source>
        <dbReference type="Proteomes" id="UP000186819"/>
    </source>
</evidence>
<organism evidence="4 5">
    <name type="scientific">Aromatoleum tolulyticum</name>
    <dbReference type="NCBI Taxonomy" id="34027"/>
    <lineage>
        <taxon>Bacteria</taxon>
        <taxon>Pseudomonadati</taxon>
        <taxon>Pseudomonadota</taxon>
        <taxon>Betaproteobacteria</taxon>
        <taxon>Rhodocyclales</taxon>
        <taxon>Rhodocyclaceae</taxon>
        <taxon>Aromatoleum</taxon>
    </lineage>
</organism>
<dbReference type="InterPro" id="IPR035089">
    <property type="entry name" value="Phage_sheath_subtilisin"/>
</dbReference>
<name>A0A1N7BSN2_9RHOO</name>